<feature type="compositionally biased region" description="Acidic residues" evidence="1">
    <location>
        <begin position="481"/>
        <end position="495"/>
    </location>
</feature>
<evidence type="ECO:0000256" key="1">
    <source>
        <dbReference type="SAM" id="MobiDB-lite"/>
    </source>
</evidence>
<dbReference type="AlphaFoldDB" id="A0A1C7MT13"/>
<feature type="compositionally biased region" description="Basic residues" evidence="1">
    <location>
        <begin position="277"/>
        <end position="287"/>
    </location>
</feature>
<organism evidence="2 3">
    <name type="scientific">Grifola frondosa</name>
    <name type="common">Maitake</name>
    <name type="synonym">Polyporus frondosus</name>
    <dbReference type="NCBI Taxonomy" id="5627"/>
    <lineage>
        <taxon>Eukaryota</taxon>
        <taxon>Fungi</taxon>
        <taxon>Dikarya</taxon>
        <taxon>Basidiomycota</taxon>
        <taxon>Agaricomycotina</taxon>
        <taxon>Agaricomycetes</taxon>
        <taxon>Polyporales</taxon>
        <taxon>Grifolaceae</taxon>
        <taxon>Grifola</taxon>
    </lineage>
</organism>
<protein>
    <submittedName>
        <fullName evidence="2">Uncharacterized protein</fullName>
    </submittedName>
</protein>
<feature type="compositionally biased region" description="Acidic residues" evidence="1">
    <location>
        <begin position="391"/>
        <end position="406"/>
    </location>
</feature>
<feature type="compositionally biased region" description="Polar residues" evidence="1">
    <location>
        <begin position="265"/>
        <end position="274"/>
    </location>
</feature>
<reference evidence="2 3" key="1">
    <citation type="submission" date="2016-03" db="EMBL/GenBank/DDBJ databases">
        <title>Whole genome sequencing of Grifola frondosa 9006-11.</title>
        <authorList>
            <person name="Min B."/>
            <person name="Park H."/>
            <person name="Kim J.-G."/>
            <person name="Cho H."/>
            <person name="Oh Y.-L."/>
            <person name="Kong W.-S."/>
            <person name="Choi I.-G."/>
        </authorList>
    </citation>
    <scope>NUCLEOTIDE SEQUENCE [LARGE SCALE GENOMIC DNA]</scope>
    <source>
        <strain evidence="2 3">9006-11</strain>
    </source>
</reference>
<feature type="compositionally biased region" description="Low complexity" evidence="1">
    <location>
        <begin position="36"/>
        <end position="53"/>
    </location>
</feature>
<keyword evidence="3" id="KW-1185">Reference proteome</keyword>
<dbReference type="EMBL" id="LUGG01000001">
    <property type="protein sequence ID" value="OBZ80011.1"/>
    <property type="molecule type" value="Genomic_DNA"/>
</dbReference>
<feature type="compositionally biased region" description="Acidic residues" evidence="1">
    <location>
        <begin position="319"/>
        <end position="337"/>
    </location>
</feature>
<feature type="compositionally biased region" description="Low complexity" evidence="1">
    <location>
        <begin position="237"/>
        <end position="246"/>
    </location>
</feature>
<dbReference type="OMA" id="PYRRVKL"/>
<dbReference type="PANTHER" id="PTHR38701:SF1">
    <property type="entry name" value="UP-REGULATED DURING SEPTATION PROTEIN 1 DOMAIN-CONTAINING PROTEIN"/>
    <property type="match status" value="1"/>
</dbReference>
<feature type="region of interest" description="Disordered" evidence="1">
    <location>
        <begin position="176"/>
        <end position="205"/>
    </location>
</feature>
<dbReference type="OrthoDB" id="2555519at2759"/>
<accession>A0A1C7MT13</accession>
<feature type="region of interest" description="Disordered" evidence="1">
    <location>
        <begin position="1"/>
        <end position="106"/>
    </location>
</feature>
<name>A0A1C7MT13_GRIFR</name>
<feature type="region of interest" description="Disordered" evidence="1">
    <location>
        <begin position="386"/>
        <end position="413"/>
    </location>
</feature>
<dbReference type="PANTHER" id="PTHR38701">
    <property type="entry name" value="CHROMOSOME 8, WHOLE GENOME SHOTGUN SEQUENCE"/>
    <property type="match status" value="1"/>
</dbReference>
<dbReference type="STRING" id="5627.A0A1C7MT13"/>
<feature type="region of interest" description="Disordered" evidence="1">
    <location>
        <begin position="227"/>
        <end position="246"/>
    </location>
</feature>
<evidence type="ECO:0000313" key="2">
    <source>
        <dbReference type="EMBL" id="OBZ80011.1"/>
    </source>
</evidence>
<proteinExistence type="predicted"/>
<sequence length="506" mass="55655">MEGQYKPKVTARLDYERHRPTPPSSLQRHLYLHPQSVRSSASSVAPSPRATSPFKPTQTRVAPTPPSGGPVKARITARANGTHPMSTVAESRQRGSTGSTTASENSNPCLSAAITFTTYRGERASLGKRLSMREREGCEVRGVRTELSFTLSITTVLIEPTTLYIWPIPSVSTSPHNVNSSQTRGAHHHRFATTRESRTYPQHSFSPNDDLAISYGAHVITAKVDPATIPLPPQSPPTSTLSFSSRSSASRSSVSYDYSDVTHSTAPTLNSLPNGHSHGRGHGHVRQASRTSLPQSSPDEIATRPEPPSVGESSLSDGELLDDVDAELLELEEDSDDSDRKMKAKAKSNRKIEDLEISNRSLLSINTTLEATKHRQAKEIRDLRRKLRESQDEDEDEEEDEEDAEAIEGKDDETYWRVKVMVEGLLDTCRRALESKPEDFTEGGKSGAKVLSAEEKVARRGREVELATDDTSRIAVPNSDDGLDSEDEVEAFLEEPDTKPRPLCLQ</sequence>
<comment type="caution">
    <text evidence="2">The sequence shown here is derived from an EMBL/GenBank/DDBJ whole genome shotgun (WGS) entry which is preliminary data.</text>
</comment>
<feature type="compositionally biased region" description="Polar residues" evidence="1">
    <location>
        <begin position="288"/>
        <end position="298"/>
    </location>
</feature>
<feature type="region of interest" description="Disordered" evidence="1">
    <location>
        <begin position="265"/>
        <end position="350"/>
    </location>
</feature>
<feature type="region of interest" description="Disordered" evidence="1">
    <location>
        <begin position="474"/>
        <end position="506"/>
    </location>
</feature>
<dbReference type="Proteomes" id="UP000092993">
    <property type="component" value="Unassembled WGS sequence"/>
</dbReference>
<feature type="compositionally biased region" description="Polar residues" evidence="1">
    <location>
        <begin position="83"/>
        <end position="106"/>
    </location>
</feature>
<gene>
    <name evidence="2" type="ORF">A0H81_01571</name>
</gene>
<evidence type="ECO:0000313" key="3">
    <source>
        <dbReference type="Proteomes" id="UP000092993"/>
    </source>
</evidence>